<dbReference type="STRING" id="1802202.A2730_02150"/>
<dbReference type="GO" id="GO:0005737">
    <property type="term" value="C:cytoplasm"/>
    <property type="evidence" value="ECO:0007669"/>
    <property type="project" value="UniProtKB-SubCell"/>
</dbReference>
<dbReference type="GO" id="GO:0032153">
    <property type="term" value="C:cell division site"/>
    <property type="evidence" value="ECO:0007669"/>
    <property type="project" value="UniProtKB-UniRule"/>
</dbReference>
<feature type="binding site" evidence="4">
    <location>
        <position position="290"/>
    </location>
    <ligand>
        <name>GTP</name>
        <dbReference type="ChEBI" id="CHEBI:37565"/>
    </ligand>
</feature>
<feature type="domain" description="Tubulin/FtsZ GTPase" evidence="6">
    <location>
        <begin position="117"/>
        <end position="308"/>
    </location>
</feature>
<name>A0A1G2HR76_9BACT</name>
<evidence type="ECO:0000313" key="8">
    <source>
        <dbReference type="EMBL" id="OGZ64740.1"/>
    </source>
</evidence>
<dbReference type="GO" id="GO:0048285">
    <property type="term" value="P:organelle fission"/>
    <property type="evidence" value="ECO:0007669"/>
    <property type="project" value="TreeGrafter"/>
</dbReference>
<keyword evidence="3 4" id="KW-0342">GTP-binding</keyword>
<dbReference type="SUPFAM" id="SSF55307">
    <property type="entry name" value="Tubulin C-terminal domain-like"/>
    <property type="match status" value="1"/>
</dbReference>
<dbReference type="InterPro" id="IPR003008">
    <property type="entry name" value="Tubulin_FtsZ_GTPase"/>
</dbReference>
<dbReference type="GO" id="GO:0005525">
    <property type="term" value="F:GTP binding"/>
    <property type="evidence" value="ECO:0007669"/>
    <property type="project" value="UniProtKB-UniRule"/>
</dbReference>
<feature type="compositionally biased region" description="Basic residues" evidence="5">
    <location>
        <begin position="448"/>
        <end position="464"/>
    </location>
</feature>
<evidence type="ECO:0000256" key="2">
    <source>
        <dbReference type="ARBA" id="ARBA00022741"/>
    </source>
</evidence>
<comment type="subunit">
    <text evidence="4">Homodimer. Polymerizes to form a dynamic ring structure in a strictly GTP-dependent manner. Interacts directly with several other division proteins.</text>
</comment>
<comment type="subcellular location">
    <subcellularLocation>
        <location evidence="4">Cytoplasm</location>
    </subcellularLocation>
    <text evidence="4">Assembles at midcell at the inner surface of the cytoplasmic membrane.</text>
</comment>
<sequence>MKIKKKKVKVKRIPKKKKLPKAKKVFIKAKKSKSVKAVKKPVKKKKVLKRSVKRIAKKKSSAKTKARKKVAKIKKKTPKPRRTLAIKKIIKKKQPPRAFKASRPKEDFPAESFFKAKIKVIGIGGGGGSIVSEIGRSLNKATFVIADTDMRAFKKRSGIKYFLFGQELTHGLGTGLNPVLARIAAEQEKDRIAKLFEDQDIVIFIASLGGGLGSGATKVFAETLKDFGGITFGIFTLPFKFEGKHKYKIAYKALRELRKSLNVSITIPNERIFKIIDSNTAITEAFSIVNKNLIGSLESLIDLIYNPGVINIDFADLRAILRGKGNLAFLNTAEVSGKDRVEKISQEILYNPLYQSNNFIAEKILFNIAGSGSLSMLEVDKISSAIAKTNPKAKIIFGISKNAKYKNKIKATLLMTGSPSIADVLVAKEEAKPASVRRSFSEGDLKIEKKKAKSSPAKAKKKPAVKKEPAPTEKSEELTPLLEPLTPVGFNVVPLDAGLKKLNIIDAAADPALNSAVADQPKKTIRRTALEIKKAQDSEENKKTRQEEEWEIPAFLRVKK</sequence>
<comment type="caution">
    <text evidence="8">The sequence shown here is derived from an EMBL/GenBank/DDBJ whole genome shotgun (WGS) entry which is preliminary data.</text>
</comment>
<dbReference type="Pfam" id="PF12327">
    <property type="entry name" value="FtsZ_C"/>
    <property type="match status" value="1"/>
</dbReference>
<dbReference type="InterPro" id="IPR018316">
    <property type="entry name" value="Tubulin/FtsZ_2-layer-sand-dom"/>
</dbReference>
<accession>A0A1G2HR76</accession>
<protein>
    <recommendedName>
        <fullName evidence="4">Cell division protein FtsZ</fullName>
    </recommendedName>
</protein>
<reference evidence="8 9" key="1">
    <citation type="journal article" date="2016" name="Nat. Commun.">
        <title>Thousands of microbial genomes shed light on interconnected biogeochemical processes in an aquifer system.</title>
        <authorList>
            <person name="Anantharaman K."/>
            <person name="Brown C.T."/>
            <person name="Hug L.A."/>
            <person name="Sharon I."/>
            <person name="Castelle C.J."/>
            <person name="Probst A.J."/>
            <person name="Thomas B.C."/>
            <person name="Singh A."/>
            <person name="Wilkins M.J."/>
            <person name="Karaoz U."/>
            <person name="Brodie E.L."/>
            <person name="Williams K.H."/>
            <person name="Hubbard S.S."/>
            <person name="Banfield J.F."/>
        </authorList>
    </citation>
    <scope>NUCLEOTIDE SEQUENCE [LARGE SCALE GENOMIC DNA]</scope>
</reference>
<feature type="compositionally biased region" description="Basic and acidic residues" evidence="5">
    <location>
        <begin position="465"/>
        <end position="477"/>
    </location>
</feature>
<organism evidence="8 9">
    <name type="scientific">Candidatus Staskawiczbacteria bacterium RIFCSPHIGHO2_01_FULL_39_25</name>
    <dbReference type="NCBI Taxonomy" id="1802202"/>
    <lineage>
        <taxon>Bacteria</taxon>
        <taxon>Candidatus Staskawicziibacteriota</taxon>
    </lineage>
</organism>
<keyword evidence="4" id="KW-0963">Cytoplasm</keyword>
<keyword evidence="4" id="KW-0131">Cell cycle</keyword>
<dbReference type="PRINTS" id="PR00423">
    <property type="entry name" value="CELLDVISFTSZ"/>
</dbReference>
<dbReference type="GO" id="GO:0043093">
    <property type="term" value="P:FtsZ-dependent cytokinesis"/>
    <property type="evidence" value="ECO:0007669"/>
    <property type="project" value="UniProtKB-UniRule"/>
</dbReference>
<proteinExistence type="inferred from homology"/>
<evidence type="ECO:0000256" key="5">
    <source>
        <dbReference type="SAM" id="MobiDB-lite"/>
    </source>
</evidence>
<dbReference type="PANTHER" id="PTHR30314">
    <property type="entry name" value="CELL DIVISION PROTEIN FTSZ-RELATED"/>
    <property type="match status" value="1"/>
</dbReference>
<dbReference type="GO" id="GO:0051258">
    <property type="term" value="P:protein polymerization"/>
    <property type="evidence" value="ECO:0007669"/>
    <property type="project" value="UniProtKB-UniRule"/>
</dbReference>
<dbReference type="EMBL" id="MHOO01000003">
    <property type="protein sequence ID" value="OGZ64740.1"/>
    <property type="molecule type" value="Genomic_DNA"/>
</dbReference>
<dbReference type="CDD" id="cd02201">
    <property type="entry name" value="FtsZ_type1"/>
    <property type="match status" value="1"/>
</dbReference>
<evidence type="ECO:0000259" key="6">
    <source>
        <dbReference type="SMART" id="SM00864"/>
    </source>
</evidence>
<feature type="binding site" evidence="4">
    <location>
        <position position="242"/>
    </location>
    <ligand>
        <name>GTP</name>
        <dbReference type="ChEBI" id="CHEBI:37565"/>
    </ligand>
</feature>
<feature type="domain" description="Tubulin/FtsZ 2-layer sandwich" evidence="7">
    <location>
        <begin position="310"/>
        <end position="427"/>
    </location>
</feature>
<feature type="binding site" evidence="4">
    <location>
        <position position="246"/>
    </location>
    <ligand>
        <name>GTP</name>
        <dbReference type="ChEBI" id="CHEBI:37565"/>
    </ligand>
</feature>
<keyword evidence="4" id="KW-0717">Septation</keyword>
<dbReference type="Pfam" id="PF00091">
    <property type="entry name" value="Tubulin"/>
    <property type="match status" value="1"/>
</dbReference>
<dbReference type="InterPro" id="IPR000158">
    <property type="entry name" value="Cell_div_FtsZ"/>
</dbReference>
<keyword evidence="4" id="KW-0132">Cell division</keyword>
<dbReference type="SUPFAM" id="SSF52490">
    <property type="entry name" value="Tubulin nucleotide-binding domain-like"/>
    <property type="match status" value="1"/>
</dbReference>
<dbReference type="GO" id="GO:0000917">
    <property type="term" value="P:division septum assembly"/>
    <property type="evidence" value="ECO:0007669"/>
    <property type="project" value="UniProtKB-KW"/>
</dbReference>
<dbReference type="InterPro" id="IPR036525">
    <property type="entry name" value="Tubulin/FtsZ_GTPase_sf"/>
</dbReference>
<feature type="region of interest" description="Disordered" evidence="5">
    <location>
        <begin position="30"/>
        <end position="78"/>
    </location>
</feature>
<feature type="region of interest" description="Disordered" evidence="5">
    <location>
        <begin position="447"/>
        <end position="479"/>
    </location>
</feature>
<keyword evidence="2 4" id="KW-0547">Nucleotide-binding</keyword>
<comment type="caution">
    <text evidence="4">Lacks conserved residue(s) required for the propagation of feature annotation.</text>
</comment>
<dbReference type="InterPro" id="IPR008280">
    <property type="entry name" value="Tub_FtsZ_C"/>
</dbReference>
<dbReference type="Gene3D" id="3.40.50.1440">
    <property type="entry name" value="Tubulin/FtsZ, GTPase domain"/>
    <property type="match status" value="1"/>
</dbReference>
<evidence type="ECO:0000256" key="3">
    <source>
        <dbReference type="ARBA" id="ARBA00023134"/>
    </source>
</evidence>
<dbReference type="InterPro" id="IPR024757">
    <property type="entry name" value="FtsZ_C"/>
</dbReference>
<dbReference type="InterPro" id="IPR045061">
    <property type="entry name" value="FtsZ/CetZ"/>
</dbReference>
<evidence type="ECO:0000256" key="1">
    <source>
        <dbReference type="ARBA" id="ARBA00009690"/>
    </source>
</evidence>
<dbReference type="SMART" id="SM00864">
    <property type="entry name" value="Tubulin"/>
    <property type="match status" value="1"/>
</dbReference>
<dbReference type="HAMAP" id="MF_00909">
    <property type="entry name" value="FtsZ"/>
    <property type="match status" value="1"/>
</dbReference>
<dbReference type="GO" id="GO:0003924">
    <property type="term" value="F:GTPase activity"/>
    <property type="evidence" value="ECO:0007669"/>
    <property type="project" value="UniProtKB-UniRule"/>
</dbReference>
<dbReference type="SMART" id="SM00865">
    <property type="entry name" value="Tubulin_C"/>
    <property type="match status" value="1"/>
</dbReference>
<evidence type="ECO:0000256" key="4">
    <source>
        <dbReference type="HAMAP-Rule" id="MF_00909"/>
    </source>
</evidence>
<gene>
    <name evidence="4" type="primary">ftsZ</name>
    <name evidence="8" type="ORF">A2730_02150</name>
</gene>
<evidence type="ECO:0000313" key="9">
    <source>
        <dbReference type="Proteomes" id="UP000176855"/>
    </source>
</evidence>
<dbReference type="PANTHER" id="PTHR30314:SF3">
    <property type="entry name" value="MITOCHONDRIAL DIVISION PROTEIN FSZA"/>
    <property type="match status" value="1"/>
</dbReference>
<dbReference type="Proteomes" id="UP000176855">
    <property type="component" value="Unassembled WGS sequence"/>
</dbReference>
<evidence type="ECO:0000259" key="7">
    <source>
        <dbReference type="SMART" id="SM00865"/>
    </source>
</evidence>
<comment type="similarity">
    <text evidence="1 4">Belongs to the FtsZ family.</text>
</comment>
<comment type="function">
    <text evidence="4">Essential cell division protein that forms a contractile ring structure (Z ring) at the future cell division site. The regulation of the ring assembly controls the timing and the location of cell division. One of the functions of the FtsZ ring is to recruit other cell division proteins to the septum to produce a new cell wall between the dividing cells. Binds GTP and shows GTPase activity.</text>
</comment>
<dbReference type="AlphaFoldDB" id="A0A1G2HR76"/>